<evidence type="ECO:0000313" key="4">
    <source>
        <dbReference type="EMBL" id="WOO84734.1"/>
    </source>
</evidence>
<keyword evidence="1" id="KW-0808">Transferase</keyword>
<dbReference type="GO" id="GO:0046835">
    <property type="term" value="P:carbohydrate phosphorylation"/>
    <property type="evidence" value="ECO:0007669"/>
    <property type="project" value="TreeGrafter"/>
</dbReference>
<feature type="domain" description="Stealth protein CR3 conserved region 3" evidence="3">
    <location>
        <begin position="508"/>
        <end position="560"/>
    </location>
</feature>
<evidence type="ECO:0000313" key="5">
    <source>
        <dbReference type="Proteomes" id="UP000827549"/>
    </source>
</evidence>
<dbReference type="PANTHER" id="PTHR24045:SF0">
    <property type="entry name" value="N-ACETYLGLUCOSAMINE-1-PHOSPHOTRANSFERASE SUBUNITS ALPHA_BETA"/>
    <property type="match status" value="1"/>
</dbReference>
<accession>A0AAF1BQE7</accession>
<name>A0AAF1BQE7_9TREE</name>
<dbReference type="Proteomes" id="UP000827549">
    <property type="component" value="Chromosome 6"/>
</dbReference>
<dbReference type="InterPro" id="IPR031357">
    <property type="entry name" value="Stealth_CR3"/>
</dbReference>
<dbReference type="EMBL" id="CP086719">
    <property type="protein sequence ID" value="WOO84734.1"/>
    <property type="molecule type" value="Genomic_DNA"/>
</dbReference>
<protein>
    <submittedName>
        <fullName evidence="4">3-O-alpha-D-mannopyranosyl-alpha-D-mannopyranose xylosylphosphotransferase</fullName>
    </submittedName>
</protein>
<dbReference type="PANTHER" id="PTHR24045">
    <property type="match status" value="1"/>
</dbReference>
<gene>
    <name evidence="4" type="primary">XPT1_1</name>
    <name evidence="4" type="ORF">LOC62_06G008247</name>
</gene>
<proteinExistence type="predicted"/>
<sequence>MTPPPLYSRATDSPPAAGYSTSYEPPSPQTPTFRPDHSSPNSPASAQPQQRRWTRVSSSSSSDQPNRPPAAGIRIMPRHVRNLLTPRVLTPILLWMSAIWLVHRFLFAIPLPSLTTILPGQQASNHHLSDKYPPPPQREGEDSLDSLNPLYRPLAPLAQPNAPFPRLRPTRFLPSRCLEAWLAEGELICDTDELGPEETLDATWLWVNGSDRRWKDEMVYWRQQEGIYSPEHHFREQNELVYSMRSVLAALGGHIKTIHLIVYDYAFNVTRDLSLLPESTIEVLEEKVNARGVAPDQSGDSNVSPALAHHLESHWRVAQTPTWLDFSRLDPSSPSHPFYVNQTHEEEQEPQSEMQQGLSNDTRPLAAPLHPRFRYATHSEIFHLPTIERDAMTMESGEREWREMQWRKNALPTYNSMSIESRVGWLPGLADVSLALNDDFFVIRPHAVSDFHSPLYGNVIRFEPGWNQQIKPNLDKTRINDAGEMGGLYHANYLLSQRFPRRRRPYFAHAPKVITRGLHHESSLIFKEALTVSSSRRFREMKVGHGDTQMQWLLSHMRVERWREALLWTFIVANLGGADGKLGHEARDQIRELFGLERGKDDDVVQIEVHRGPRWTLERARMNSNFDQAHWEAPKATEFLWCEHPWDSYRAGADPPKASLDGHMPNILPPGADAKQRDQCVFDLERCFGTFWVREANTSAASMFKRLAFESSECGDCLLMALVTASGPLGLSAFFPSPNATYTNPLNPAQPFPDYVPPPHLPLTATWQAANFSIQNVMTTTALPGEVVNLRTYTMHLLSRYIYISGKSVSHFHMLKDPTHAKKVVKMLDDNPNVSILGMNDDIIKGYDEVRATINEWFNSRWPTPAVWERAWQGRA</sequence>
<dbReference type="InterPro" id="IPR047141">
    <property type="entry name" value="Stealth"/>
</dbReference>
<dbReference type="GeneID" id="87811414"/>
<dbReference type="Pfam" id="PF17102">
    <property type="entry name" value="Stealth_CR3"/>
    <property type="match status" value="1"/>
</dbReference>
<feature type="region of interest" description="Disordered" evidence="2">
    <location>
        <begin position="124"/>
        <end position="145"/>
    </location>
</feature>
<keyword evidence="5" id="KW-1185">Reference proteome</keyword>
<feature type="region of interest" description="Disordered" evidence="2">
    <location>
        <begin position="335"/>
        <end position="363"/>
    </location>
</feature>
<evidence type="ECO:0000256" key="2">
    <source>
        <dbReference type="SAM" id="MobiDB-lite"/>
    </source>
</evidence>
<feature type="region of interest" description="Disordered" evidence="2">
    <location>
        <begin position="1"/>
        <end position="73"/>
    </location>
</feature>
<dbReference type="GO" id="GO:0005794">
    <property type="term" value="C:Golgi apparatus"/>
    <property type="evidence" value="ECO:0007669"/>
    <property type="project" value="TreeGrafter"/>
</dbReference>
<organism evidence="4 5">
    <name type="scientific">Vanrija pseudolonga</name>
    <dbReference type="NCBI Taxonomy" id="143232"/>
    <lineage>
        <taxon>Eukaryota</taxon>
        <taxon>Fungi</taxon>
        <taxon>Dikarya</taxon>
        <taxon>Basidiomycota</taxon>
        <taxon>Agaricomycotina</taxon>
        <taxon>Tremellomycetes</taxon>
        <taxon>Trichosporonales</taxon>
        <taxon>Trichosporonaceae</taxon>
        <taxon>Vanrija</taxon>
    </lineage>
</organism>
<evidence type="ECO:0000259" key="3">
    <source>
        <dbReference type="Pfam" id="PF17102"/>
    </source>
</evidence>
<dbReference type="AlphaFoldDB" id="A0AAF1BQE7"/>
<dbReference type="GO" id="GO:0003976">
    <property type="term" value="F:UDP-N-acetylglucosamine-lysosomal-enzyme N-acetylglucosaminephosphotransferase activity"/>
    <property type="evidence" value="ECO:0007669"/>
    <property type="project" value="TreeGrafter"/>
</dbReference>
<dbReference type="RefSeq" id="XP_062630760.1">
    <property type="nucleotide sequence ID" value="XM_062774776.1"/>
</dbReference>
<reference evidence="4" key="1">
    <citation type="submission" date="2023-10" db="EMBL/GenBank/DDBJ databases">
        <authorList>
            <person name="Noh H."/>
        </authorList>
    </citation>
    <scope>NUCLEOTIDE SEQUENCE</scope>
    <source>
        <strain evidence="4">DUCC4014</strain>
    </source>
</reference>
<evidence type="ECO:0000256" key="1">
    <source>
        <dbReference type="ARBA" id="ARBA00022679"/>
    </source>
</evidence>
<feature type="compositionally biased region" description="Low complexity" evidence="2">
    <location>
        <begin position="38"/>
        <end position="50"/>
    </location>
</feature>